<protein>
    <submittedName>
        <fullName evidence="2">Putative transposase</fullName>
    </submittedName>
</protein>
<feature type="domain" description="Insertion element IS402-like" evidence="1">
    <location>
        <begin position="9"/>
        <end position="85"/>
    </location>
</feature>
<dbReference type="InterPro" id="IPR052909">
    <property type="entry name" value="Transposase_6_like"/>
</dbReference>
<evidence type="ECO:0000259" key="1">
    <source>
        <dbReference type="Pfam" id="PF13340"/>
    </source>
</evidence>
<evidence type="ECO:0000313" key="3">
    <source>
        <dbReference type="Proteomes" id="UP000069902"/>
    </source>
</evidence>
<dbReference type="RefSeq" id="WP_059062618.1">
    <property type="nucleotide sequence ID" value="NZ_LN879503.1"/>
</dbReference>
<dbReference type="AlphaFoldDB" id="A0A0U5JH78"/>
<reference evidence="3" key="1">
    <citation type="submission" date="2015-09" db="EMBL/GenBank/DDBJ databases">
        <authorList>
            <person name="Bertelli C."/>
        </authorList>
    </citation>
    <scope>NUCLEOTIDE SEQUENCE [LARGE SCALE GENOMIC DNA]</scope>
    <source>
        <strain evidence="3">KNic</strain>
        <plasmid evidence="3">pPNK</plasmid>
    </source>
</reference>
<dbReference type="PANTHER" id="PTHR46637">
    <property type="entry name" value="TIS1421-TRANSPOSASE PROTEIN A"/>
    <property type="match status" value="1"/>
</dbReference>
<geneLocation type="plasmid" evidence="3">
    <name>pPNK</name>
</geneLocation>
<dbReference type="Pfam" id="PF13340">
    <property type="entry name" value="DUF4096"/>
    <property type="match status" value="1"/>
</dbReference>
<dbReference type="InterPro" id="IPR025161">
    <property type="entry name" value="IS402-like_dom"/>
</dbReference>
<dbReference type="InParanoid" id="A0A0U5JH78"/>
<dbReference type="KEGG" id="pnl:PNK_p0110"/>
<organism evidence="2 3">
    <name type="scientific">Candidatus Protochlamydia naegleriophila</name>
    <dbReference type="NCBI Taxonomy" id="389348"/>
    <lineage>
        <taxon>Bacteria</taxon>
        <taxon>Pseudomonadati</taxon>
        <taxon>Chlamydiota</taxon>
        <taxon>Chlamydiia</taxon>
        <taxon>Parachlamydiales</taxon>
        <taxon>Parachlamydiaceae</taxon>
        <taxon>Candidatus Protochlamydia</taxon>
    </lineage>
</organism>
<sequence>MKENRFEGLSDDQWQVLEIFLPGEAEKRGKGKPHTPWREVCNSLLWILINGARWCDLPKGDQWASRSATHRWLGIWQANGTLEKMLTAVREQAELEGLLNFERLAADGFFFSRKRRRSAD</sequence>
<evidence type="ECO:0000313" key="2">
    <source>
        <dbReference type="EMBL" id="CUI18164.1"/>
    </source>
</evidence>
<accession>A0A0U5JH78</accession>
<gene>
    <name evidence="2" type="ORF">PNK_p0110</name>
</gene>
<name>A0A0U5JH78_9BACT</name>
<dbReference type="PANTHER" id="PTHR46637:SF1">
    <property type="entry name" value="BLL5188 PROTEIN"/>
    <property type="match status" value="1"/>
</dbReference>
<dbReference type="Proteomes" id="UP000069902">
    <property type="component" value="Plasmid pPNK"/>
</dbReference>
<dbReference type="EMBL" id="LN879503">
    <property type="protein sequence ID" value="CUI18164.1"/>
    <property type="molecule type" value="Genomic_DNA"/>
</dbReference>
<proteinExistence type="predicted"/>
<keyword evidence="3" id="KW-1185">Reference proteome</keyword>